<protein>
    <submittedName>
        <fullName evidence="2">Uncharacterized protein</fullName>
    </submittedName>
</protein>
<feature type="compositionally biased region" description="Polar residues" evidence="1">
    <location>
        <begin position="421"/>
        <end position="430"/>
    </location>
</feature>
<evidence type="ECO:0000256" key="1">
    <source>
        <dbReference type="SAM" id="MobiDB-lite"/>
    </source>
</evidence>
<comment type="caution">
    <text evidence="2">The sequence shown here is derived from an EMBL/GenBank/DDBJ whole genome shotgun (WGS) entry which is preliminary data.</text>
</comment>
<gene>
    <name evidence="2" type="ORF">Taro_010411</name>
</gene>
<evidence type="ECO:0000313" key="3">
    <source>
        <dbReference type="Proteomes" id="UP000652761"/>
    </source>
</evidence>
<dbReference type="AlphaFoldDB" id="A0A843U307"/>
<accession>A0A843U307</accession>
<evidence type="ECO:0000313" key="2">
    <source>
        <dbReference type="EMBL" id="MQL78008.1"/>
    </source>
</evidence>
<proteinExistence type="predicted"/>
<sequence length="471" mass="52822">LRPPKIKRDSLKIKGNSPKLRRNSLKIKGTSPKLKRNSLQLKGTSPKLKEHQLKLETVLKGILANSQADVFNTTQTLHEITSTRLSFAHFVDDLESMRNFNAHIDIQISDLTKEFKIIQRPDWREIKLGEGQLWLRPPKFKRDSLKIKGNSPKLRRNSLKIKGTSPKLKRNNLQLKGTSPKLKEHQLKLETVLKGILANSQADVFNTMPTLHEITSTRLSFAHFVDDLESMRNFNAHIDIQISDLTKEFKITERPGRRRTRAGRHWILFPEQLFSKLGQEVDTASEQVDTGPCSQNILLASTPMPPTSTATLNDHIYCRQVHAVNVHLPGRQQVNGHPWPPTPTEQQQVAAISETFQPASLVPLLSTLVVVVAQVLQKAPPLLAELEQQVQPLHLQVVLQLEVPAPADPSLPEYPSDDTDLNGTTQVPGQSPELTAWLTKNLGHPTGEVTTVGVVLLATYTEPRARHTQVT</sequence>
<keyword evidence="3" id="KW-1185">Reference proteome</keyword>
<organism evidence="2 3">
    <name type="scientific">Colocasia esculenta</name>
    <name type="common">Wild taro</name>
    <name type="synonym">Arum esculentum</name>
    <dbReference type="NCBI Taxonomy" id="4460"/>
    <lineage>
        <taxon>Eukaryota</taxon>
        <taxon>Viridiplantae</taxon>
        <taxon>Streptophyta</taxon>
        <taxon>Embryophyta</taxon>
        <taxon>Tracheophyta</taxon>
        <taxon>Spermatophyta</taxon>
        <taxon>Magnoliopsida</taxon>
        <taxon>Liliopsida</taxon>
        <taxon>Araceae</taxon>
        <taxon>Aroideae</taxon>
        <taxon>Colocasieae</taxon>
        <taxon>Colocasia</taxon>
    </lineage>
</organism>
<reference evidence="2" key="1">
    <citation type="submission" date="2017-07" db="EMBL/GenBank/DDBJ databases">
        <title>Taro Niue Genome Assembly and Annotation.</title>
        <authorList>
            <person name="Atibalentja N."/>
            <person name="Keating K."/>
            <person name="Fields C.J."/>
        </authorList>
    </citation>
    <scope>NUCLEOTIDE SEQUENCE</scope>
    <source>
        <strain evidence="2">Niue_2</strain>
        <tissue evidence="2">Leaf</tissue>
    </source>
</reference>
<dbReference type="EMBL" id="NMUH01000377">
    <property type="protein sequence ID" value="MQL78008.1"/>
    <property type="molecule type" value="Genomic_DNA"/>
</dbReference>
<feature type="non-terminal residue" evidence="2">
    <location>
        <position position="471"/>
    </location>
</feature>
<feature type="region of interest" description="Disordered" evidence="1">
    <location>
        <begin position="408"/>
        <end position="430"/>
    </location>
</feature>
<dbReference type="Proteomes" id="UP000652761">
    <property type="component" value="Unassembled WGS sequence"/>
</dbReference>
<name>A0A843U307_COLES</name>